<dbReference type="PANTHER" id="PTHR30365">
    <property type="entry name" value="CYTOCHROME D UBIQUINOL OXIDASE"/>
    <property type="match status" value="1"/>
</dbReference>
<evidence type="ECO:0000256" key="11">
    <source>
        <dbReference type="ARBA" id="ARBA00023136"/>
    </source>
</evidence>
<evidence type="ECO:0000256" key="2">
    <source>
        <dbReference type="ARBA" id="ARBA00009819"/>
    </source>
</evidence>
<dbReference type="AlphaFoldDB" id="A0A2T0X661"/>
<accession>A0A2T0X661</accession>
<feature type="transmembrane region" description="Helical" evidence="12">
    <location>
        <begin position="372"/>
        <end position="394"/>
    </location>
</feature>
<keyword evidence="7 12" id="KW-0479">Metal-binding</keyword>
<dbReference type="GO" id="GO:0016682">
    <property type="term" value="F:oxidoreductase activity, acting on diphenols and related substances as donors, oxygen as acceptor"/>
    <property type="evidence" value="ECO:0007669"/>
    <property type="project" value="TreeGrafter"/>
</dbReference>
<keyword evidence="6 12" id="KW-0812">Transmembrane</keyword>
<dbReference type="InterPro" id="IPR002585">
    <property type="entry name" value="Cyt-d_ubiquinol_oxidase_su_1"/>
</dbReference>
<keyword evidence="5 12" id="KW-0349">Heme</keyword>
<comment type="similarity">
    <text evidence="2 12">Belongs to the cytochrome ubiquinol oxidase subunit 1 family.</text>
</comment>
<evidence type="ECO:0000256" key="12">
    <source>
        <dbReference type="PIRNR" id="PIRNR006446"/>
    </source>
</evidence>
<dbReference type="RefSeq" id="WP_106158918.1">
    <property type="nucleotide sequence ID" value="NZ_PVTT01000001.1"/>
</dbReference>
<evidence type="ECO:0000256" key="6">
    <source>
        <dbReference type="ARBA" id="ARBA00022692"/>
    </source>
</evidence>
<dbReference type="PANTHER" id="PTHR30365:SF14">
    <property type="entry name" value="CYTOCHROME BD MENAQUINOL OXIDASE SUBUNIT I-RELATED"/>
    <property type="match status" value="1"/>
</dbReference>
<evidence type="ECO:0000256" key="8">
    <source>
        <dbReference type="ARBA" id="ARBA00022982"/>
    </source>
</evidence>
<gene>
    <name evidence="14" type="ORF">BCF33_0003</name>
</gene>
<dbReference type="GO" id="GO:0046872">
    <property type="term" value="F:metal ion binding"/>
    <property type="evidence" value="ECO:0007669"/>
    <property type="project" value="UniProtKB-UniRule"/>
</dbReference>
<keyword evidence="9 12" id="KW-1133">Transmembrane helix</keyword>
<feature type="transmembrane region" description="Helical" evidence="12">
    <location>
        <begin position="327"/>
        <end position="351"/>
    </location>
</feature>
<evidence type="ECO:0000256" key="13">
    <source>
        <dbReference type="SAM" id="MobiDB-lite"/>
    </source>
</evidence>
<keyword evidence="15" id="KW-1185">Reference proteome</keyword>
<dbReference type="OrthoDB" id="9807042at2"/>
<evidence type="ECO:0000256" key="4">
    <source>
        <dbReference type="ARBA" id="ARBA00022475"/>
    </source>
</evidence>
<keyword evidence="4 12" id="KW-1003">Cell membrane</keyword>
<proteinExistence type="inferred from homology"/>
<dbReference type="EMBL" id="PVTT01000001">
    <property type="protein sequence ID" value="PRY94416.1"/>
    <property type="molecule type" value="Genomic_DNA"/>
</dbReference>
<dbReference type="GO" id="GO:0070069">
    <property type="term" value="C:cytochrome complex"/>
    <property type="evidence" value="ECO:0007669"/>
    <property type="project" value="UniProtKB-UniRule"/>
</dbReference>
<reference evidence="14 15" key="1">
    <citation type="submission" date="2018-03" db="EMBL/GenBank/DDBJ databases">
        <title>Genomic Encyclopedia of Archaeal and Bacterial Type Strains, Phase II (KMG-II): from individual species to whole genera.</title>
        <authorList>
            <person name="Goeker M."/>
        </authorList>
    </citation>
    <scope>NUCLEOTIDE SEQUENCE [LARGE SCALE GENOMIC DNA]</scope>
    <source>
        <strain evidence="14 15">DSM 29318</strain>
    </source>
</reference>
<evidence type="ECO:0000256" key="7">
    <source>
        <dbReference type="ARBA" id="ARBA00022723"/>
    </source>
</evidence>
<comment type="subcellular location">
    <subcellularLocation>
        <location evidence="12">Cell inner membrane</location>
    </subcellularLocation>
    <subcellularLocation>
        <location evidence="1">Cell membrane</location>
        <topology evidence="1">Multi-pass membrane protein</topology>
    </subcellularLocation>
</comment>
<sequence length="501" mass="54980">MEALDTLVLSRIQFAANISFHILFPTITIALGWALLFFKLRFQWTGDAKWMEAYRFWVKVFALSFAMGVVSGITMSFQFGTNWPGFMETVGNVAGPLLAYEVMTAFFLEAVFLGIMLFGWRKVPSWLHTTATFLVAFGTTMSAFWILVLNSWMHTPQGFELRDGVVHATSWMEIVFNPSMPYRLAHMLLASGLTVAFLILGIAAFRRLLGDQREEVRSQIRFGAVLAAVLIPVQIFAGDMHGLNTQEYQPAKVAAMEGNWSDTDGRTPLVLFAIPDPEARENRFEVAIPNGASLILGHKPEHVVPSLDEFVTEDGEMLHPPVAKVFWAFRVMVGTGMAMLALSWITVLHFARKREDANGVRRRWVISTLPRPLLWAMVAMTFSGWLATLAGWYVTEIGRQPWLVSGVLTTAEAVAQVPAGMVLSTLLGYLAVYAFLTLAYVSVIFYLARRAARGNPVGTLESPGSGQAEVEAIAGAGPRGGRGGRDAPGGGTRGGGLQPAE</sequence>
<feature type="transmembrane region" description="Helical" evidence="12">
    <location>
        <begin position="12"/>
        <end position="36"/>
    </location>
</feature>
<dbReference type="GO" id="GO:0009055">
    <property type="term" value="F:electron transfer activity"/>
    <property type="evidence" value="ECO:0007669"/>
    <property type="project" value="UniProtKB-UniRule"/>
</dbReference>
<evidence type="ECO:0000256" key="3">
    <source>
        <dbReference type="ARBA" id="ARBA00022448"/>
    </source>
</evidence>
<dbReference type="GO" id="GO:0005886">
    <property type="term" value="C:plasma membrane"/>
    <property type="evidence" value="ECO:0007669"/>
    <property type="project" value="UniProtKB-SubCell"/>
</dbReference>
<feature type="transmembrane region" description="Helical" evidence="12">
    <location>
        <begin position="56"/>
        <end position="77"/>
    </location>
</feature>
<dbReference type="GO" id="GO:0020037">
    <property type="term" value="F:heme binding"/>
    <property type="evidence" value="ECO:0007669"/>
    <property type="project" value="TreeGrafter"/>
</dbReference>
<keyword evidence="11 12" id="KW-0472">Membrane</keyword>
<feature type="transmembrane region" description="Helical" evidence="12">
    <location>
        <begin position="97"/>
        <end position="120"/>
    </location>
</feature>
<organism evidence="14 15">
    <name type="scientific">Hasllibacter halocynthiae</name>
    <dbReference type="NCBI Taxonomy" id="595589"/>
    <lineage>
        <taxon>Bacteria</taxon>
        <taxon>Pseudomonadati</taxon>
        <taxon>Pseudomonadota</taxon>
        <taxon>Alphaproteobacteria</taxon>
        <taxon>Rhodobacterales</taxon>
        <taxon>Roseobacteraceae</taxon>
        <taxon>Hasllibacter</taxon>
    </lineage>
</organism>
<evidence type="ECO:0000256" key="9">
    <source>
        <dbReference type="ARBA" id="ARBA00022989"/>
    </source>
</evidence>
<evidence type="ECO:0000256" key="10">
    <source>
        <dbReference type="ARBA" id="ARBA00023004"/>
    </source>
</evidence>
<feature type="transmembrane region" description="Helical" evidence="12">
    <location>
        <begin position="426"/>
        <end position="448"/>
    </location>
</feature>
<name>A0A2T0X661_9RHOB</name>
<keyword evidence="8 12" id="KW-0249">Electron transport</keyword>
<dbReference type="Proteomes" id="UP000238801">
    <property type="component" value="Unassembled WGS sequence"/>
</dbReference>
<evidence type="ECO:0000313" key="14">
    <source>
        <dbReference type="EMBL" id="PRY94416.1"/>
    </source>
</evidence>
<feature type="region of interest" description="Disordered" evidence="13">
    <location>
        <begin position="458"/>
        <end position="501"/>
    </location>
</feature>
<comment type="caution">
    <text evidence="14">The sequence shown here is derived from an EMBL/GenBank/DDBJ whole genome shotgun (WGS) entry which is preliminary data.</text>
</comment>
<evidence type="ECO:0000313" key="15">
    <source>
        <dbReference type="Proteomes" id="UP000238801"/>
    </source>
</evidence>
<feature type="transmembrane region" description="Helical" evidence="12">
    <location>
        <begin position="184"/>
        <end position="208"/>
    </location>
</feature>
<keyword evidence="10 12" id="KW-0408">Iron</keyword>
<feature type="transmembrane region" description="Helical" evidence="12">
    <location>
        <begin position="220"/>
        <end position="237"/>
    </location>
</feature>
<dbReference type="Pfam" id="PF01654">
    <property type="entry name" value="Cyt_bd_oxida_I"/>
    <property type="match status" value="1"/>
</dbReference>
<protein>
    <submittedName>
        <fullName evidence="14">Cytochrome bd-I ubiquinol oxidase subunit 1 apoprotein</fullName>
    </submittedName>
</protein>
<dbReference type="GO" id="GO:0019646">
    <property type="term" value="P:aerobic electron transport chain"/>
    <property type="evidence" value="ECO:0007669"/>
    <property type="project" value="InterPro"/>
</dbReference>
<evidence type="ECO:0000256" key="1">
    <source>
        <dbReference type="ARBA" id="ARBA00004651"/>
    </source>
</evidence>
<dbReference type="PIRSF" id="PIRSF006446">
    <property type="entry name" value="Cyt_quinol_oxidase_1"/>
    <property type="match status" value="1"/>
</dbReference>
<keyword evidence="3 12" id="KW-0813">Transport</keyword>
<feature type="compositionally biased region" description="Gly residues" evidence="13">
    <location>
        <begin position="477"/>
        <end position="501"/>
    </location>
</feature>
<evidence type="ECO:0000256" key="5">
    <source>
        <dbReference type="ARBA" id="ARBA00022617"/>
    </source>
</evidence>
<feature type="transmembrane region" description="Helical" evidence="12">
    <location>
        <begin position="132"/>
        <end position="153"/>
    </location>
</feature>